<sequence>MKTNLYQLGINKIDAFYWSFSPIWLLFGKPVKQIGIGQPNALSTGGLLSILHFRFFTALVSLLLIHSTLFATNEPDHKTVYNPFALSIGVQFQLLNETDEIVTVSIGSSDDCFAERNGAKKPSVTFTLSPMQPSPVFHYEVNNLKCKDAGFQVNVSSLNGSFNKIFKFKAVISPSVGLLNLFFEPRSHIELESSSGVGNLSKSRVLNEFGSQSDWGKGVFHLLKDEPWADWMNNSGLINSDKTLSQIVVPGSHDAGMYKIGTSYGGVSANTQTQSLDIVGQLNAGVRYFDCRVLAKDFAQNPIDFPFAHLNGSKYCFPNLTVNDKNEALKAIEDLTAFLANVATDLGTSNVLKLISDKDAYKSAINKYNLEVGATSDNLPDVLTGINNFLSNHKELVILNFGSLCTDDGQFDRLRSVIRQRIDASKFVSLPNLFTGNVTLKDIFAGSNTGKLIIRFETQTWYDVNNPSAAAANQGFYSQNNISKFDSYSNKNDLSTMAADQLGKLANLGNYSQNLFLLSWTLTQQGGGDAVGSALGLARSIRAMATQANNALSSQVAANLDVMTRALPYKDQNGNEFIVNKPNILHIDDSWEFVTSICLYLNKQRVSGLREPAPATPLTLVEPLYNCQTGEITFQYHGGNGTPVTYSVPGVLRSSPTSTTGIVEAELRADPKPITIRATQGKSTVSYVFDFRHHCIDALPVDGKLTLLQPLYDCQTGFISLQSAGGDGTPITYSIPGVLRSSPASTTGIVEADLRNDPKPITIQATQSGKTVDYVFSFGEHCNTSLTTNARIGLETLSEQNLSIRVFGNPNTAESIEIEVRGVDGKSFNLQVLDNQGRVFDSQLIKSDAINERQIIQLGKSPGLYLLQVTTNKQSKTVKLIKQ</sequence>
<dbReference type="InterPro" id="IPR051057">
    <property type="entry name" value="PI-PLC_domain"/>
</dbReference>
<dbReference type="EMBL" id="JACWZY010000009">
    <property type="protein sequence ID" value="MBD2701636.1"/>
    <property type="molecule type" value="Genomic_DNA"/>
</dbReference>
<dbReference type="PANTHER" id="PTHR13593:SF143">
    <property type="entry name" value="PHOSPHATIDYLINOSITOL-SPECIFIC PHOSPHOLIPASE C X DOMAIN-CONTAINING PROTEIN"/>
    <property type="match status" value="1"/>
</dbReference>
<dbReference type="SUPFAM" id="SSF51695">
    <property type="entry name" value="PLC-like phosphodiesterases"/>
    <property type="match status" value="1"/>
</dbReference>
<dbReference type="Proteomes" id="UP000598820">
    <property type="component" value="Unassembled WGS sequence"/>
</dbReference>
<dbReference type="AlphaFoldDB" id="A0A927AR31"/>
<name>A0A927AR31_9BACT</name>
<dbReference type="RefSeq" id="WP_190887485.1">
    <property type="nucleotide sequence ID" value="NZ_JACWZY010000009.1"/>
</dbReference>
<reference evidence="1" key="1">
    <citation type="submission" date="2020-09" db="EMBL/GenBank/DDBJ databases">
        <authorList>
            <person name="Kim M.K."/>
        </authorList>
    </citation>
    <scope>NUCLEOTIDE SEQUENCE</scope>
    <source>
        <strain evidence="1">BT702</strain>
    </source>
</reference>
<dbReference type="InterPro" id="IPR017946">
    <property type="entry name" value="PLC-like_Pdiesterase_TIM-brl"/>
</dbReference>
<gene>
    <name evidence="1" type="ORF">IC229_13375</name>
</gene>
<accession>A0A927AR31</accession>
<dbReference type="InterPro" id="IPR026444">
    <property type="entry name" value="Secre_tail"/>
</dbReference>
<dbReference type="GO" id="GO:0006629">
    <property type="term" value="P:lipid metabolic process"/>
    <property type="evidence" value="ECO:0007669"/>
    <property type="project" value="InterPro"/>
</dbReference>
<evidence type="ECO:0000313" key="2">
    <source>
        <dbReference type="Proteomes" id="UP000598820"/>
    </source>
</evidence>
<proteinExistence type="predicted"/>
<dbReference type="Gene3D" id="3.20.20.190">
    <property type="entry name" value="Phosphatidylinositol (PI) phosphodiesterase"/>
    <property type="match status" value="1"/>
</dbReference>
<evidence type="ECO:0000313" key="1">
    <source>
        <dbReference type="EMBL" id="MBD2701636.1"/>
    </source>
</evidence>
<dbReference type="NCBIfam" id="TIGR04183">
    <property type="entry name" value="Por_Secre_tail"/>
    <property type="match status" value="1"/>
</dbReference>
<organism evidence="1 2">
    <name type="scientific">Spirosoma profusum</name>
    <dbReference type="NCBI Taxonomy" id="2771354"/>
    <lineage>
        <taxon>Bacteria</taxon>
        <taxon>Pseudomonadati</taxon>
        <taxon>Bacteroidota</taxon>
        <taxon>Cytophagia</taxon>
        <taxon>Cytophagales</taxon>
        <taxon>Cytophagaceae</taxon>
        <taxon>Spirosoma</taxon>
    </lineage>
</organism>
<protein>
    <submittedName>
        <fullName evidence="1">T9SS type A sorting domain-containing protein</fullName>
    </submittedName>
</protein>
<comment type="caution">
    <text evidence="1">The sequence shown here is derived from an EMBL/GenBank/DDBJ whole genome shotgun (WGS) entry which is preliminary data.</text>
</comment>
<dbReference type="PANTHER" id="PTHR13593">
    <property type="match status" value="1"/>
</dbReference>
<dbReference type="GO" id="GO:0008081">
    <property type="term" value="F:phosphoric diester hydrolase activity"/>
    <property type="evidence" value="ECO:0007669"/>
    <property type="project" value="InterPro"/>
</dbReference>
<keyword evidence="2" id="KW-1185">Reference proteome</keyword>
<dbReference type="PROSITE" id="PS50007">
    <property type="entry name" value="PIPLC_X_DOMAIN"/>
    <property type="match status" value="1"/>
</dbReference>